<comment type="cofactor">
    <cofactor evidence="1">
        <name>Mn(2+)</name>
        <dbReference type="ChEBI" id="CHEBI:29035"/>
    </cofactor>
</comment>
<evidence type="ECO:0000313" key="8">
    <source>
        <dbReference type="EnsemblPlants" id="KRH30808"/>
    </source>
</evidence>
<dbReference type="GO" id="GO:0016787">
    <property type="term" value="F:hydrolase activity"/>
    <property type="evidence" value="ECO:0007669"/>
    <property type="project" value="UniProtKB-KW"/>
</dbReference>
<dbReference type="Gramene" id="KRH30808">
    <property type="protein sequence ID" value="KRH30808"/>
    <property type="gene ID" value="GLYMA_11G207800"/>
</dbReference>
<evidence type="ECO:0000313" key="9">
    <source>
        <dbReference type="Proteomes" id="UP000008827"/>
    </source>
</evidence>
<evidence type="ECO:0000259" key="7">
    <source>
        <dbReference type="Pfam" id="PF01937"/>
    </source>
</evidence>
<comment type="cofactor">
    <cofactor evidence="2">
        <name>Ni(2+)</name>
        <dbReference type="ChEBI" id="CHEBI:49786"/>
    </cofactor>
</comment>
<dbReference type="InParanoid" id="A0A0R0HTU3"/>
<evidence type="ECO:0000256" key="1">
    <source>
        <dbReference type="ARBA" id="ARBA00001936"/>
    </source>
</evidence>
<keyword evidence="6" id="KW-0464">Manganese</keyword>
<dbReference type="GO" id="GO:0046872">
    <property type="term" value="F:metal ion binding"/>
    <property type="evidence" value="ECO:0007669"/>
    <property type="project" value="UniProtKB-KW"/>
</dbReference>
<dbReference type="EnsemblPlants" id="KRH30808">
    <property type="protein sequence ID" value="KRH30808"/>
    <property type="gene ID" value="GLYMA_11G207800"/>
</dbReference>
<dbReference type="PANTHER" id="PTHR12280:SF41">
    <property type="entry name" value="PANTOTHENATE KINASE"/>
    <property type="match status" value="1"/>
</dbReference>
<dbReference type="GO" id="GO:0005634">
    <property type="term" value="C:nucleus"/>
    <property type="evidence" value="ECO:0000318"/>
    <property type="project" value="GO_Central"/>
</dbReference>
<evidence type="ECO:0000256" key="5">
    <source>
        <dbReference type="ARBA" id="ARBA00022801"/>
    </source>
</evidence>
<dbReference type="Pfam" id="PF01937">
    <property type="entry name" value="ARMT1-like_dom"/>
    <property type="match status" value="1"/>
</dbReference>
<dbReference type="InterPro" id="IPR002791">
    <property type="entry name" value="ARMT1-like_metal-bd"/>
</dbReference>
<dbReference type="AlphaFoldDB" id="A0A0R0HTU3"/>
<dbReference type="Proteomes" id="UP000008827">
    <property type="component" value="Chromosome 11"/>
</dbReference>
<dbReference type="GO" id="GO:0015937">
    <property type="term" value="P:coenzyme A biosynthetic process"/>
    <property type="evidence" value="ECO:0000318"/>
    <property type="project" value="GO_Central"/>
</dbReference>
<evidence type="ECO:0000256" key="3">
    <source>
        <dbReference type="ARBA" id="ARBA00022596"/>
    </source>
</evidence>
<dbReference type="GO" id="GO:0005524">
    <property type="term" value="F:ATP binding"/>
    <property type="evidence" value="ECO:0007669"/>
    <property type="project" value="InterPro"/>
</dbReference>
<protein>
    <recommendedName>
        <fullName evidence="7">Damage-control phosphatase ARMT1-like metal-binding domain-containing protein</fullName>
    </recommendedName>
</protein>
<dbReference type="PANTHER" id="PTHR12280">
    <property type="entry name" value="PANTOTHENATE KINASE"/>
    <property type="match status" value="1"/>
</dbReference>
<proteinExistence type="predicted"/>
<dbReference type="SUPFAM" id="SSF111321">
    <property type="entry name" value="AF1104-like"/>
    <property type="match status" value="1"/>
</dbReference>
<organism evidence="8">
    <name type="scientific">Glycine max</name>
    <name type="common">Soybean</name>
    <name type="synonym">Glycine hispida</name>
    <dbReference type="NCBI Taxonomy" id="3847"/>
    <lineage>
        <taxon>Eukaryota</taxon>
        <taxon>Viridiplantae</taxon>
        <taxon>Streptophyta</taxon>
        <taxon>Embryophyta</taxon>
        <taxon>Tracheophyta</taxon>
        <taxon>Spermatophyta</taxon>
        <taxon>Magnoliopsida</taxon>
        <taxon>eudicotyledons</taxon>
        <taxon>Gunneridae</taxon>
        <taxon>Pentapetalae</taxon>
        <taxon>rosids</taxon>
        <taxon>fabids</taxon>
        <taxon>Fabales</taxon>
        <taxon>Fabaceae</taxon>
        <taxon>Papilionoideae</taxon>
        <taxon>50 kb inversion clade</taxon>
        <taxon>NPAAA clade</taxon>
        <taxon>indigoferoid/millettioid clade</taxon>
        <taxon>Phaseoleae</taxon>
        <taxon>Glycine</taxon>
        <taxon>Glycine subgen. Soja</taxon>
    </lineage>
</organism>
<keyword evidence="3" id="KW-0533">Nickel</keyword>
<reference evidence="8" key="2">
    <citation type="submission" date="2018-02" db="UniProtKB">
        <authorList>
            <consortium name="EnsemblPlants"/>
        </authorList>
    </citation>
    <scope>IDENTIFICATION</scope>
    <source>
        <strain evidence="8">Williams 82</strain>
    </source>
</reference>
<dbReference type="InterPro" id="IPR004567">
    <property type="entry name" value="Type_II_PanK"/>
</dbReference>
<name>A0A0R0HTU3_SOYBN</name>
<keyword evidence="5" id="KW-0378">Hydrolase</keyword>
<dbReference type="InterPro" id="IPR035073">
    <property type="entry name" value="At2g17340_3_helix_bundle"/>
</dbReference>
<sequence>MKIFHRSSFVLRSSIARALAFVDSTHSSLSTALWRSTMPTPSVVTLSRIFSASPRFSSRHSNKLSSMTASHQIYMMSTRSKEVGGVAWHVELISHLLLIHFLQKRYARILEDFKNDPASQDMPLDILILSRLREQVLREQGFRDIFKKIKLAEVFSRDGVSFSITCQNLVPQPWIIDDDLETFRMAWSKKSWKKAIIIFVDNSGADIILVILAANDLPSINDVTYSDLIEIIPKLKDEEGRLTGVSTSNLLIANSRNDLPLLAYDASSLTCFFLVLFNGFHVIDLTRVSQELAYLANDVDLVMLEGMVKHPEVAEFLGSCLYDCITKYDEV</sequence>
<evidence type="ECO:0000256" key="6">
    <source>
        <dbReference type="ARBA" id="ARBA00023211"/>
    </source>
</evidence>
<dbReference type="Gene3D" id="3.40.50.10880">
    <property type="entry name" value="Uncharacterised protein PF01937, DUF89, domain 3"/>
    <property type="match status" value="1"/>
</dbReference>
<keyword evidence="4" id="KW-0479">Metal-binding</keyword>
<reference evidence="8" key="1">
    <citation type="journal article" date="2010" name="Nature">
        <title>Genome sequence of the palaeopolyploid soybean.</title>
        <authorList>
            <person name="Schmutz J."/>
            <person name="Cannon S.B."/>
            <person name="Schlueter J."/>
            <person name="Ma J."/>
            <person name="Mitros T."/>
            <person name="Nelson W."/>
            <person name="Hyten D.L."/>
            <person name="Song Q."/>
            <person name="Thelen J.J."/>
            <person name="Cheng J."/>
            <person name="Xu D."/>
            <person name="Hellsten U."/>
            <person name="May G.D."/>
            <person name="Yu Y."/>
            <person name="Sakurai T."/>
            <person name="Umezawa T."/>
            <person name="Bhattacharyya M.K."/>
            <person name="Sandhu D."/>
            <person name="Valliyodan B."/>
            <person name="Lindquist E."/>
            <person name="Peto M."/>
            <person name="Grant D."/>
            <person name="Shu S."/>
            <person name="Goodstein D."/>
            <person name="Barry K."/>
            <person name="Futrell-Griggs M."/>
            <person name="Abernathy B."/>
            <person name="Du J."/>
            <person name="Tian Z."/>
            <person name="Zhu L."/>
            <person name="Gill N."/>
            <person name="Joshi T."/>
            <person name="Libault M."/>
            <person name="Sethuraman A."/>
            <person name="Zhang X.-C."/>
            <person name="Shinozaki K."/>
            <person name="Nguyen H.T."/>
            <person name="Wing R.A."/>
            <person name="Cregan P."/>
            <person name="Specht J."/>
            <person name="Grimwood J."/>
            <person name="Rokhsar D."/>
            <person name="Stacey G."/>
            <person name="Shoemaker R.C."/>
            <person name="Jackson S.A."/>
        </authorList>
    </citation>
    <scope>NUCLEOTIDE SEQUENCE [LARGE SCALE GENOMIC DNA]</scope>
    <source>
        <strain evidence="8">cv. Williams 82</strain>
    </source>
</reference>
<evidence type="ECO:0000256" key="2">
    <source>
        <dbReference type="ARBA" id="ARBA00001967"/>
    </source>
</evidence>
<dbReference type="SMR" id="A0A0R0HTU3"/>
<dbReference type="InterPro" id="IPR036075">
    <property type="entry name" value="ARMT-1-like_metal-bd_sf"/>
</dbReference>
<keyword evidence="9" id="KW-1185">Reference proteome</keyword>
<evidence type="ECO:0000256" key="4">
    <source>
        <dbReference type="ARBA" id="ARBA00022723"/>
    </source>
</evidence>
<dbReference type="Gene3D" id="1.20.1700.10">
    <property type="entry name" value="AF1104-like"/>
    <property type="match status" value="1"/>
</dbReference>
<feature type="domain" description="Damage-control phosphatase ARMT1-like metal-binding" evidence="7">
    <location>
        <begin position="165"/>
        <end position="307"/>
    </location>
</feature>
<accession>A0A0R0HTU3</accession>
<dbReference type="GO" id="GO:0005829">
    <property type="term" value="C:cytosol"/>
    <property type="evidence" value="ECO:0000318"/>
    <property type="project" value="GO_Central"/>
</dbReference>